<name>A0ABQ5MWG6_9MICC</name>
<dbReference type="Proteomes" id="UP001209654">
    <property type="component" value="Unassembled WGS sequence"/>
</dbReference>
<evidence type="ECO:0000259" key="3">
    <source>
        <dbReference type="PROSITE" id="PS51078"/>
    </source>
</evidence>
<gene>
    <name evidence="4" type="ORF">AHIS1636_27550</name>
</gene>
<keyword evidence="2" id="KW-0804">Transcription</keyword>
<dbReference type="SUPFAM" id="SSF55781">
    <property type="entry name" value="GAF domain-like"/>
    <property type="match status" value="1"/>
</dbReference>
<dbReference type="Gene3D" id="3.30.450.40">
    <property type="match status" value="1"/>
</dbReference>
<comment type="caution">
    <text evidence="4">The sequence shown here is derived from an EMBL/GenBank/DDBJ whole genome shotgun (WGS) entry which is preliminary data.</text>
</comment>
<dbReference type="EMBL" id="BRVS01000015">
    <property type="protein sequence ID" value="GLB68313.1"/>
    <property type="molecule type" value="Genomic_DNA"/>
</dbReference>
<dbReference type="InterPro" id="IPR050707">
    <property type="entry name" value="HTH_MetabolicPath_Reg"/>
</dbReference>
<proteinExistence type="predicted"/>
<protein>
    <submittedName>
        <fullName evidence="4">Transcriptional regulator</fullName>
    </submittedName>
</protein>
<dbReference type="InterPro" id="IPR014757">
    <property type="entry name" value="Tscrpt_reg_IclR_C"/>
</dbReference>
<dbReference type="Gene3D" id="1.10.10.10">
    <property type="entry name" value="Winged helix-like DNA-binding domain superfamily/Winged helix DNA-binding domain"/>
    <property type="match status" value="1"/>
</dbReference>
<reference evidence="4 5" key="1">
    <citation type="journal article" date="2023" name="Int. J. Syst. Evol. Microbiol.">
        <title>Arthrobacter mangrovi sp. nov., an actinobacterium isolated from the rhizosphere of a mangrove.</title>
        <authorList>
            <person name="Hamada M."/>
            <person name="Saitou S."/>
            <person name="Enomoto N."/>
            <person name="Nanri K."/>
            <person name="Hidaka K."/>
            <person name="Miura T."/>
            <person name="Tamura T."/>
        </authorList>
    </citation>
    <scope>NUCLEOTIDE SEQUENCE [LARGE SCALE GENOMIC DNA]</scope>
    <source>
        <strain evidence="4 5">NBRC 112813</strain>
    </source>
</reference>
<feature type="domain" description="IclR-ED" evidence="3">
    <location>
        <begin position="28"/>
        <end position="217"/>
    </location>
</feature>
<dbReference type="InterPro" id="IPR029016">
    <property type="entry name" value="GAF-like_dom_sf"/>
</dbReference>
<evidence type="ECO:0000256" key="2">
    <source>
        <dbReference type="ARBA" id="ARBA00023163"/>
    </source>
</evidence>
<sequence length="227" mass="24476">MLDVVPSTAHRLLAALCYDGFAVQDRERRYRAGPELAPHEEMSYPPNQLRGAIWPSIETLNKTLDETIQVWVLQGPRVRYIDGIESTQSLSVRTAMWDLVPAYCSAGGKALLATLSNAELESIHAGGLPPWRSSRITSLQSLKRHLVTVRQNGYALNLEEAAQGIAGIAACVKDPGGRAVAGISVAIPSIRFNRKKIPDYVEALRDAVATAEADLGKPARGAAAHAS</sequence>
<evidence type="ECO:0000256" key="1">
    <source>
        <dbReference type="ARBA" id="ARBA00023015"/>
    </source>
</evidence>
<dbReference type="PROSITE" id="PS51078">
    <property type="entry name" value="ICLR_ED"/>
    <property type="match status" value="1"/>
</dbReference>
<keyword evidence="5" id="KW-1185">Reference proteome</keyword>
<dbReference type="Pfam" id="PF01614">
    <property type="entry name" value="IclR_C"/>
    <property type="match status" value="1"/>
</dbReference>
<evidence type="ECO:0000313" key="5">
    <source>
        <dbReference type="Proteomes" id="UP001209654"/>
    </source>
</evidence>
<dbReference type="InterPro" id="IPR036388">
    <property type="entry name" value="WH-like_DNA-bd_sf"/>
</dbReference>
<dbReference type="PANTHER" id="PTHR30136">
    <property type="entry name" value="HELIX-TURN-HELIX TRANSCRIPTIONAL REGULATOR, ICLR FAMILY"/>
    <property type="match status" value="1"/>
</dbReference>
<evidence type="ECO:0000313" key="4">
    <source>
        <dbReference type="EMBL" id="GLB68313.1"/>
    </source>
</evidence>
<accession>A0ABQ5MWG6</accession>
<keyword evidence="1" id="KW-0805">Transcription regulation</keyword>
<dbReference type="PANTHER" id="PTHR30136:SF35">
    <property type="entry name" value="HTH-TYPE TRANSCRIPTIONAL REGULATOR RV1719"/>
    <property type="match status" value="1"/>
</dbReference>
<organism evidence="4 5">
    <name type="scientific">Arthrobacter mangrovi</name>
    <dbReference type="NCBI Taxonomy" id="2966350"/>
    <lineage>
        <taxon>Bacteria</taxon>
        <taxon>Bacillati</taxon>
        <taxon>Actinomycetota</taxon>
        <taxon>Actinomycetes</taxon>
        <taxon>Micrococcales</taxon>
        <taxon>Micrococcaceae</taxon>
        <taxon>Arthrobacter</taxon>
    </lineage>
</organism>